<organism evidence="2 3">
    <name type="scientific">Novosphingobium aquiterrae</name>
    <dbReference type="NCBI Taxonomy" id="624388"/>
    <lineage>
        <taxon>Bacteria</taxon>
        <taxon>Pseudomonadati</taxon>
        <taxon>Pseudomonadota</taxon>
        <taxon>Alphaproteobacteria</taxon>
        <taxon>Sphingomonadales</taxon>
        <taxon>Sphingomonadaceae</taxon>
        <taxon>Novosphingobium</taxon>
    </lineage>
</organism>
<feature type="transmembrane region" description="Helical" evidence="1">
    <location>
        <begin position="35"/>
        <end position="53"/>
    </location>
</feature>
<dbReference type="RefSeq" id="WP_379480478.1">
    <property type="nucleotide sequence ID" value="NZ_JBHLTL010000004.1"/>
</dbReference>
<evidence type="ECO:0008006" key="4">
    <source>
        <dbReference type="Google" id="ProtNLM"/>
    </source>
</evidence>
<comment type="caution">
    <text evidence="2">The sequence shown here is derived from an EMBL/GenBank/DDBJ whole genome shotgun (WGS) entry which is preliminary data.</text>
</comment>
<gene>
    <name evidence="2" type="ORF">ACFFF7_06000</name>
</gene>
<sequence length="115" mass="12682">MSSFPSRMFRWAAIYGVIVLLPLYFTPLPPQGGEVFLGFVGLALVFQTLFWIIGSDPQRYRALMLPAVAEKVVFGGPCLALFAQGYPVNRPVAAFAVVDLLLGLGFYLAWRRTAP</sequence>
<dbReference type="EMBL" id="JBHLTL010000004">
    <property type="protein sequence ID" value="MFC0588962.1"/>
    <property type="molecule type" value="Genomic_DNA"/>
</dbReference>
<feature type="transmembrane region" description="Helical" evidence="1">
    <location>
        <begin position="12"/>
        <end position="29"/>
    </location>
</feature>
<feature type="transmembrane region" description="Helical" evidence="1">
    <location>
        <begin position="65"/>
        <end position="86"/>
    </location>
</feature>
<evidence type="ECO:0000313" key="2">
    <source>
        <dbReference type="EMBL" id="MFC0588962.1"/>
    </source>
</evidence>
<reference evidence="2 3" key="1">
    <citation type="submission" date="2024-09" db="EMBL/GenBank/DDBJ databases">
        <authorList>
            <person name="Sun Q."/>
            <person name="Mori K."/>
        </authorList>
    </citation>
    <scope>NUCLEOTIDE SEQUENCE [LARGE SCALE GENOMIC DNA]</scope>
    <source>
        <strain evidence="2 3">NCAIM B.02537</strain>
    </source>
</reference>
<keyword evidence="1" id="KW-0472">Membrane</keyword>
<keyword evidence="1" id="KW-0812">Transmembrane</keyword>
<evidence type="ECO:0000256" key="1">
    <source>
        <dbReference type="SAM" id="Phobius"/>
    </source>
</evidence>
<proteinExistence type="predicted"/>
<feature type="transmembrane region" description="Helical" evidence="1">
    <location>
        <begin position="92"/>
        <end position="110"/>
    </location>
</feature>
<accession>A0ABV6PGK6</accession>
<dbReference type="Proteomes" id="UP001589943">
    <property type="component" value="Unassembled WGS sequence"/>
</dbReference>
<evidence type="ECO:0000313" key="3">
    <source>
        <dbReference type="Proteomes" id="UP001589943"/>
    </source>
</evidence>
<keyword evidence="1" id="KW-1133">Transmembrane helix</keyword>
<keyword evidence="3" id="KW-1185">Reference proteome</keyword>
<name>A0ABV6PGK6_9SPHN</name>
<protein>
    <recommendedName>
        <fullName evidence="4">DUF2809 domain-containing protein</fullName>
    </recommendedName>
</protein>